<name>A0A561D4Y8_9BACI</name>
<comment type="similarity">
    <text evidence="7">Belongs to the GntP permease family.</text>
</comment>
<dbReference type="PANTHER" id="PTHR30354:SF22">
    <property type="entry name" value="HIGH-AFFINITY GLUCONATE TRANSPORTER"/>
    <property type="match status" value="1"/>
</dbReference>
<dbReference type="AlphaFoldDB" id="A0A561D4Y8"/>
<evidence type="ECO:0000256" key="2">
    <source>
        <dbReference type="ARBA" id="ARBA00022448"/>
    </source>
</evidence>
<feature type="transmembrane region" description="Helical" evidence="8">
    <location>
        <begin position="242"/>
        <end position="262"/>
    </location>
</feature>
<evidence type="ECO:0000256" key="3">
    <source>
        <dbReference type="ARBA" id="ARBA00022475"/>
    </source>
</evidence>
<evidence type="ECO:0000256" key="5">
    <source>
        <dbReference type="ARBA" id="ARBA00022989"/>
    </source>
</evidence>
<dbReference type="NCBIfam" id="TIGR00791">
    <property type="entry name" value="gntP"/>
    <property type="match status" value="1"/>
</dbReference>
<evidence type="ECO:0000313" key="9">
    <source>
        <dbReference type="EMBL" id="TWD98516.1"/>
    </source>
</evidence>
<dbReference type="EMBL" id="VIVN01000009">
    <property type="protein sequence ID" value="TWD98516.1"/>
    <property type="molecule type" value="Genomic_DNA"/>
</dbReference>
<comment type="subcellular location">
    <subcellularLocation>
        <location evidence="1">Cell membrane</location>
        <topology evidence="1">Multi-pass membrane protein</topology>
    </subcellularLocation>
</comment>
<dbReference type="PIRSF" id="PIRSF002746">
    <property type="entry name" value="Gluconate_transporter"/>
    <property type="match status" value="1"/>
</dbReference>
<keyword evidence="6 8" id="KW-0472">Membrane</keyword>
<evidence type="ECO:0000256" key="1">
    <source>
        <dbReference type="ARBA" id="ARBA00004651"/>
    </source>
</evidence>
<feature type="transmembrane region" description="Helical" evidence="8">
    <location>
        <begin position="438"/>
        <end position="458"/>
    </location>
</feature>
<keyword evidence="2" id="KW-0813">Transport</keyword>
<feature type="transmembrane region" description="Helical" evidence="8">
    <location>
        <begin position="188"/>
        <end position="207"/>
    </location>
</feature>
<feature type="transmembrane region" description="Helical" evidence="8">
    <location>
        <begin position="15"/>
        <end position="33"/>
    </location>
</feature>
<feature type="transmembrane region" description="Helical" evidence="8">
    <location>
        <begin position="316"/>
        <end position="336"/>
    </location>
</feature>
<protein>
    <submittedName>
        <fullName evidence="9">Gluconate permease GntP</fullName>
    </submittedName>
</protein>
<evidence type="ECO:0000256" key="8">
    <source>
        <dbReference type="SAM" id="Phobius"/>
    </source>
</evidence>
<evidence type="ECO:0000256" key="7">
    <source>
        <dbReference type="ARBA" id="ARBA00049663"/>
    </source>
</evidence>
<gene>
    <name evidence="9" type="ORF">FB550_10922</name>
</gene>
<dbReference type="GO" id="GO:0005886">
    <property type="term" value="C:plasma membrane"/>
    <property type="evidence" value="ECO:0007669"/>
    <property type="project" value="UniProtKB-SubCell"/>
</dbReference>
<keyword evidence="4 8" id="KW-0812">Transmembrane</keyword>
<feature type="transmembrane region" description="Helical" evidence="8">
    <location>
        <begin position="110"/>
        <end position="138"/>
    </location>
</feature>
<evidence type="ECO:0000313" key="10">
    <source>
        <dbReference type="Proteomes" id="UP000319671"/>
    </source>
</evidence>
<keyword evidence="5 8" id="KW-1133">Transmembrane helix</keyword>
<feature type="transmembrane region" description="Helical" evidence="8">
    <location>
        <begin position="464"/>
        <end position="483"/>
    </location>
</feature>
<feature type="transmembrane region" description="Helical" evidence="8">
    <location>
        <begin position="282"/>
        <end position="304"/>
    </location>
</feature>
<accession>A0A561D4Y8</accession>
<organism evidence="9 10">
    <name type="scientific">Neobacillus bataviensis</name>
    <dbReference type="NCBI Taxonomy" id="220685"/>
    <lineage>
        <taxon>Bacteria</taxon>
        <taxon>Bacillati</taxon>
        <taxon>Bacillota</taxon>
        <taxon>Bacilli</taxon>
        <taxon>Bacillales</taxon>
        <taxon>Bacillaceae</taxon>
        <taxon>Neobacillus</taxon>
    </lineage>
</organism>
<comment type="caution">
    <text evidence="9">The sequence shown here is derived from an EMBL/GenBank/DDBJ whole genome shotgun (WGS) entry which is preliminary data.</text>
</comment>
<dbReference type="Proteomes" id="UP000319671">
    <property type="component" value="Unassembled WGS sequence"/>
</dbReference>
<dbReference type="GO" id="GO:0015128">
    <property type="term" value="F:gluconate transmembrane transporter activity"/>
    <property type="evidence" value="ECO:0007669"/>
    <property type="project" value="InterPro"/>
</dbReference>
<feature type="transmembrane region" description="Helical" evidence="8">
    <location>
        <begin position="399"/>
        <end position="418"/>
    </location>
</feature>
<dbReference type="InterPro" id="IPR003474">
    <property type="entry name" value="Glcn_transporter"/>
</dbReference>
<evidence type="ECO:0000256" key="6">
    <source>
        <dbReference type="ARBA" id="ARBA00023136"/>
    </source>
</evidence>
<keyword evidence="10" id="KW-1185">Reference proteome</keyword>
<reference evidence="9 10" key="1">
    <citation type="submission" date="2019-06" db="EMBL/GenBank/DDBJ databases">
        <title>Sorghum-associated microbial communities from plants grown in Nebraska, USA.</title>
        <authorList>
            <person name="Schachtman D."/>
        </authorList>
    </citation>
    <scope>NUCLEOTIDE SEQUENCE [LARGE SCALE GENOMIC DNA]</scope>
    <source>
        <strain evidence="9 10">2482</strain>
    </source>
</reference>
<dbReference type="Pfam" id="PF02447">
    <property type="entry name" value="GntP_permease"/>
    <property type="match status" value="1"/>
</dbReference>
<keyword evidence="3" id="KW-1003">Cell membrane</keyword>
<feature type="transmembrane region" description="Helical" evidence="8">
    <location>
        <begin position="39"/>
        <end position="58"/>
    </location>
</feature>
<sequence length="498" mass="52363">MEDLGLYKKGGTMKMPLLMVALGVILLIILITAFKLNAFISLIISSFVVALALGMPLGDIVTSVEAGLGGTLGHIALILGFGAMIGRLIADAGGAYRISMTLIDKFGRRNVQWAIAASSFIVGIALFWDVAFILLVPIIYMISKELKTSITHFGLTLAGALVVAHSFLPPHPGITAVTQEYGADLAMVLIYGIIIAIPTIVVAGVWFPKINKKWIPSAFEKTGNVEAIGDQKLWKLEETPGFGISVLTAVFPILLMFAAAFLDIFQKQLGFADNLLVVIIRFVGNAPVALLISLLLAMYTMGIARKTPIKDLTSSAGASINAIGLLILITGGGGAFKQVIIDGGVGEYIASLFTDVSISPVLLSWIIAVIFRICLGSGTVAALSTAGLVLPMLESYPEANLALVALATGAGTAFASHVNDPGFWMVKEFFGLSMKETFATYTILSSVASIVGIILVLLMDTSVILAGVTIAAILVAAVVIHTIEGAGSKKKQIKNISV</sequence>
<proteinExistence type="inferred from homology"/>
<evidence type="ECO:0000256" key="4">
    <source>
        <dbReference type="ARBA" id="ARBA00022692"/>
    </source>
</evidence>
<feature type="transmembrane region" description="Helical" evidence="8">
    <location>
        <begin position="70"/>
        <end position="90"/>
    </location>
</feature>
<dbReference type="PANTHER" id="PTHR30354">
    <property type="entry name" value="GNT FAMILY GLUCONATE TRANSPORTER"/>
    <property type="match status" value="1"/>
</dbReference>